<dbReference type="SMART" id="SM00516">
    <property type="entry name" value="SEC14"/>
    <property type="match status" value="1"/>
</dbReference>
<dbReference type="InterPro" id="IPR036865">
    <property type="entry name" value="CRAL-TRIO_dom_sf"/>
</dbReference>
<dbReference type="SUPFAM" id="SSF46938">
    <property type="entry name" value="CRAL/TRIO N-terminal domain"/>
    <property type="match status" value="1"/>
</dbReference>
<dbReference type="Gene3D" id="3.40.525.10">
    <property type="entry name" value="CRAL-TRIO lipid binding domain"/>
    <property type="match status" value="1"/>
</dbReference>
<protein>
    <submittedName>
        <fullName evidence="5">PATELLIN-1</fullName>
    </submittedName>
</protein>
<feature type="domain" description="CRAL-TRIO" evidence="4">
    <location>
        <begin position="145"/>
        <end position="320"/>
    </location>
</feature>
<dbReference type="InterPro" id="IPR036273">
    <property type="entry name" value="CRAL/TRIO_N_dom_sf"/>
</dbReference>
<evidence type="ECO:0000259" key="4">
    <source>
        <dbReference type="PROSITE" id="PS50191"/>
    </source>
</evidence>
<reference evidence="5" key="2">
    <citation type="journal article" date="2023" name="Int. J. Mol. Sci.">
        <title>De Novo Assembly and Annotation of 11 Diverse Shrub Willow (Salix) Genomes Reveals Novel Gene Organization in Sex-Linked Regions.</title>
        <authorList>
            <person name="Hyden B."/>
            <person name="Feng K."/>
            <person name="Yates T.B."/>
            <person name="Jawdy S."/>
            <person name="Cereghino C."/>
            <person name="Smart L.B."/>
            <person name="Muchero W."/>
        </authorList>
    </citation>
    <scope>NUCLEOTIDE SEQUENCE [LARGE SCALE GENOMIC DNA]</scope>
    <source>
        <tissue evidence="5">Shoot tip</tissue>
    </source>
</reference>
<evidence type="ECO:0000313" key="6">
    <source>
        <dbReference type="Proteomes" id="UP001151529"/>
    </source>
</evidence>
<dbReference type="InterPro" id="IPR001251">
    <property type="entry name" value="CRAL-TRIO_dom"/>
</dbReference>
<dbReference type="Proteomes" id="UP001151529">
    <property type="component" value="Chromosome 5"/>
</dbReference>
<organism evidence="5 6">
    <name type="scientific">Salix viminalis</name>
    <name type="common">Common osier</name>
    <name type="synonym">Basket willow</name>
    <dbReference type="NCBI Taxonomy" id="40686"/>
    <lineage>
        <taxon>Eukaryota</taxon>
        <taxon>Viridiplantae</taxon>
        <taxon>Streptophyta</taxon>
        <taxon>Embryophyta</taxon>
        <taxon>Tracheophyta</taxon>
        <taxon>Spermatophyta</taxon>
        <taxon>Magnoliopsida</taxon>
        <taxon>eudicotyledons</taxon>
        <taxon>Gunneridae</taxon>
        <taxon>Pentapetalae</taxon>
        <taxon>rosids</taxon>
        <taxon>fabids</taxon>
        <taxon>Malpighiales</taxon>
        <taxon>Salicaceae</taxon>
        <taxon>Saliceae</taxon>
        <taxon>Salix</taxon>
    </lineage>
</organism>
<evidence type="ECO:0000256" key="3">
    <source>
        <dbReference type="ARBA" id="ARBA00023136"/>
    </source>
</evidence>
<accession>A0A9Q0ZIV4</accession>
<evidence type="ECO:0000313" key="5">
    <source>
        <dbReference type="EMBL" id="KAJ6736245.1"/>
    </source>
</evidence>
<dbReference type="SUPFAM" id="SSF52087">
    <property type="entry name" value="CRAL/TRIO domain"/>
    <property type="match status" value="1"/>
</dbReference>
<dbReference type="PANTHER" id="PTHR45932:SF3">
    <property type="entry name" value="PATELLIN-4-LIKE"/>
    <property type="match status" value="1"/>
</dbReference>
<keyword evidence="2" id="KW-0813">Transport</keyword>
<dbReference type="Pfam" id="PF25099">
    <property type="entry name" value="GOLD_PATL1_C"/>
    <property type="match status" value="1"/>
</dbReference>
<dbReference type="GO" id="GO:0008289">
    <property type="term" value="F:lipid binding"/>
    <property type="evidence" value="ECO:0007669"/>
    <property type="project" value="InterPro"/>
</dbReference>
<dbReference type="Pfam" id="PF03765">
    <property type="entry name" value="CRAL_TRIO_N"/>
    <property type="match status" value="1"/>
</dbReference>
<comment type="subcellular location">
    <subcellularLocation>
        <location evidence="1">Membrane</location>
    </subcellularLocation>
</comment>
<dbReference type="EMBL" id="JAPFFL010000003">
    <property type="protein sequence ID" value="KAJ6736245.1"/>
    <property type="molecule type" value="Genomic_DNA"/>
</dbReference>
<dbReference type="Gene3D" id="2.60.120.680">
    <property type="entry name" value="GOLD domain"/>
    <property type="match status" value="1"/>
</dbReference>
<dbReference type="CDD" id="cd00170">
    <property type="entry name" value="SEC14"/>
    <property type="match status" value="1"/>
</dbReference>
<proteinExistence type="predicted"/>
<sequence length="483" mass="55997">MIKKGQPEGNAKKVTFQDREIYMENLNQSAVQENEETAASIELELRKLKALNKFRSMVEGEIIDNCLLEKPRKSFLRRESEREKQEHREISLWGVPLLPSKGHASTDVVLLKFLTAKDFKVNEAFKMLSNTLKWRKECRIDTIPEENLHLGLEKFVYINGVGKQGQPVYYILYEAFKDRDLYRKVLGTEESREKFLRLRIQFMEKSIKQLSFKAGGADSILLITDLKHSPGPEREEFRSVHKNASTLIQANYPELIQKHILINVPFWYYTSRFLKSRLKHQRGNKKVVLARPSEVTKTLLKYISPENLPVKYGGLKRENDIEFFPEDKASELIVKPNSASRIQIPVIEAGVTIVWDFTVVGWEVKCKQQFIPDDEGSYEVLLRKGKEKKLCDSVRNSFYINEPGKIVITIDNATLKKKRVFYRSKAKAHRAHLYHFQETALTFGSIQSHANSLVRLFMSGFELQANLMLWESVHGLVETTTKR</sequence>
<reference evidence="5" key="1">
    <citation type="submission" date="2022-11" db="EMBL/GenBank/DDBJ databases">
        <authorList>
            <person name="Hyden B.L."/>
            <person name="Feng K."/>
            <person name="Yates T."/>
            <person name="Jawdy S."/>
            <person name="Smart L.B."/>
            <person name="Muchero W."/>
        </authorList>
    </citation>
    <scope>NUCLEOTIDE SEQUENCE</scope>
    <source>
        <tissue evidence="5">Shoot tip</tissue>
    </source>
</reference>
<gene>
    <name evidence="5" type="ORF">OIU85_018449</name>
</gene>
<dbReference type="OrthoDB" id="75724at2759"/>
<evidence type="ECO:0000256" key="2">
    <source>
        <dbReference type="ARBA" id="ARBA00022448"/>
    </source>
</evidence>
<name>A0A9Q0ZIV4_SALVM</name>
<dbReference type="SMART" id="SM01100">
    <property type="entry name" value="CRAL_TRIO_N"/>
    <property type="match status" value="1"/>
</dbReference>
<keyword evidence="6" id="KW-1185">Reference proteome</keyword>
<dbReference type="PANTHER" id="PTHR45932">
    <property type="entry name" value="PATELLIN-1"/>
    <property type="match status" value="1"/>
</dbReference>
<dbReference type="InterPro" id="IPR056794">
    <property type="entry name" value="PATL1-6_C_GOLD"/>
</dbReference>
<dbReference type="InterPro" id="IPR044834">
    <property type="entry name" value="PATL"/>
</dbReference>
<keyword evidence="3" id="KW-0472">Membrane</keyword>
<evidence type="ECO:0000256" key="1">
    <source>
        <dbReference type="ARBA" id="ARBA00004370"/>
    </source>
</evidence>
<comment type="caution">
    <text evidence="5">The sequence shown here is derived from an EMBL/GenBank/DDBJ whole genome shotgun (WGS) entry which is preliminary data.</text>
</comment>
<dbReference type="Pfam" id="PF00650">
    <property type="entry name" value="CRAL_TRIO"/>
    <property type="match status" value="1"/>
</dbReference>
<dbReference type="GO" id="GO:0016020">
    <property type="term" value="C:membrane"/>
    <property type="evidence" value="ECO:0007669"/>
    <property type="project" value="UniProtKB-SubCell"/>
</dbReference>
<dbReference type="PROSITE" id="PS50191">
    <property type="entry name" value="CRAL_TRIO"/>
    <property type="match status" value="1"/>
</dbReference>
<dbReference type="InterPro" id="IPR011074">
    <property type="entry name" value="CRAL/TRIO_N_dom"/>
</dbReference>
<dbReference type="AlphaFoldDB" id="A0A9Q0ZIV4"/>